<dbReference type="OMA" id="IIGCRGC"/>
<keyword evidence="7" id="KW-0479">Metal-binding</keyword>
<dbReference type="InParanoid" id="G8XZJ9"/>
<sequence>MYIQDKDVVGKQTHYEILGLTQDCQDHEIRNAYKKLLLQNHPDKNGDEIIRINEIQNAYKILIDPKKKKEYDESLEKTFQKQGFDIYGEGLDEYDLNDFNEAEAEEGELIWTRDCPRCQAENSMIISEESLEQNIANSHDETGSYAIIVQCESCSLWIKVKYYDTE</sequence>
<dbReference type="PANTHER" id="PTHR21454">
    <property type="entry name" value="DPH3 HOMOLOG-RELATED"/>
    <property type="match status" value="1"/>
</dbReference>
<dbReference type="PROSITE" id="PS51074">
    <property type="entry name" value="DPH_MB"/>
    <property type="match status" value="1"/>
</dbReference>
<dbReference type="FunCoup" id="G8XZJ9">
    <property type="interactions" value="609"/>
</dbReference>
<evidence type="ECO:0000256" key="3">
    <source>
        <dbReference type="ARBA" id="ARBA00004496"/>
    </source>
</evidence>
<feature type="domain" description="DPH-type MB" evidence="12">
    <location>
        <begin position="90"/>
        <end position="163"/>
    </location>
</feature>
<dbReference type="EMBL" id="FO082046">
    <property type="protein sequence ID" value="CCE87108.1"/>
    <property type="molecule type" value="Genomic_DNA"/>
</dbReference>
<evidence type="ECO:0000256" key="4">
    <source>
        <dbReference type="ARBA" id="ARBA00006169"/>
    </source>
</evidence>
<dbReference type="SMART" id="SM00271">
    <property type="entry name" value="DnaJ"/>
    <property type="match status" value="1"/>
</dbReference>
<dbReference type="InterPro" id="IPR007872">
    <property type="entry name" value="DPH_MB_dom"/>
</dbReference>
<evidence type="ECO:0000256" key="7">
    <source>
        <dbReference type="ARBA" id="ARBA00022723"/>
    </source>
</evidence>
<dbReference type="PANTHER" id="PTHR21454:SF46">
    <property type="entry name" value="DIPHTHAMIDE BIOSYNTHESIS PROTEIN 4"/>
    <property type="match status" value="1"/>
</dbReference>
<dbReference type="InterPro" id="IPR044248">
    <property type="entry name" value="DPH3/4-like"/>
</dbReference>
<gene>
    <name evidence="13" type="primary">Piso0_005647</name>
    <name evidence="13" type="ORF">GNLVRS01_PISO0N19505g</name>
</gene>
<comment type="subcellular location">
    <subcellularLocation>
        <location evidence="3">Cytoplasm</location>
    </subcellularLocation>
    <subcellularLocation>
        <location evidence="2">Nucleus</location>
    </subcellularLocation>
</comment>
<protein>
    <recommendedName>
        <fullName evidence="5">Diphthamide biosynthesis protein 4</fullName>
    </recommendedName>
</protein>
<dbReference type="Gene3D" id="1.10.287.110">
    <property type="entry name" value="DnaJ domain"/>
    <property type="match status" value="1"/>
</dbReference>
<keyword evidence="8" id="KW-0862">Zinc</keyword>
<keyword evidence="9" id="KW-0408">Iron</keyword>
<dbReference type="Gene3D" id="3.10.660.10">
    <property type="entry name" value="DPH Zinc finger"/>
    <property type="match status" value="1"/>
</dbReference>
<dbReference type="AlphaFoldDB" id="G8XZJ9"/>
<evidence type="ECO:0000256" key="8">
    <source>
        <dbReference type="ARBA" id="ARBA00022833"/>
    </source>
</evidence>
<evidence type="ECO:0000313" key="14">
    <source>
        <dbReference type="Proteomes" id="UP000005222"/>
    </source>
</evidence>
<evidence type="ECO:0000256" key="5">
    <source>
        <dbReference type="ARBA" id="ARBA00021797"/>
    </source>
</evidence>
<evidence type="ECO:0000256" key="10">
    <source>
        <dbReference type="ARBA" id="ARBA00023242"/>
    </source>
</evidence>
<comment type="function">
    <text evidence="1">Required for the first step of diphthamide biosynthesis, the transfer of 3-amino-3-carboxypropyl from S-adenosyl-L-methionine to a histidine residue. Diphthamide is a post-translational modification of histidine which occurs in elongation factor 2.</text>
</comment>
<keyword evidence="10" id="KW-0539">Nucleus</keyword>
<name>G8XZJ9_PICSO</name>
<dbReference type="GO" id="GO:0017183">
    <property type="term" value="P:protein histidyl modification to diphthamide"/>
    <property type="evidence" value="ECO:0007669"/>
    <property type="project" value="UniProtKB-UniPathway"/>
</dbReference>
<keyword evidence="14" id="KW-1185">Reference proteome</keyword>
<comment type="similarity">
    <text evidence="4">Belongs to the DPH4 family.</text>
</comment>
<evidence type="ECO:0000256" key="1">
    <source>
        <dbReference type="ARBA" id="ARBA00003474"/>
    </source>
</evidence>
<dbReference type="eggNOG" id="KOG0714">
    <property type="taxonomic scope" value="Eukaryota"/>
</dbReference>
<organism evidence="13 14">
    <name type="scientific">Pichia sorbitophila (strain ATCC MYA-4447 / BCRC 22081 / CBS 7064 / NBRC 10061 / NRRL Y-12695)</name>
    <name type="common">Hybrid yeast</name>
    <dbReference type="NCBI Taxonomy" id="559304"/>
    <lineage>
        <taxon>Eukaryota</taxon>
        <taxon>Fungi</taxon>
        <taxon>Dikarya</taxon>
        <taxon>Ascomycota</taxon>
        <taxon>Saccharomycotina</taxon>
        <taxon>Pichiomycetes</taxon>
        <taxon>Debaryomycetaceae</taxon>
        <taxon>Millerozyma</taxon>
    </lineage>
</organism>
<proteinExistence type="inferred from homology"/>
<reference evidence="13 14" key="1">
    <citation type="journal article" date="2012" name="G3 (Bethesda)">
        <title>Pichia sorbitophila, an interspecies yeast hybrid reveals early steps of genome resolution following polyploidization.</title>
        <authorList>
            <person name="Leh Louis V."/>
            <person name="Despons L."/>
            <person name="Friedrich A."/>
            <person name="Martin T."/>
            <person name="Durrens P."/>
            <person name="Casaregola S."/>
            <person name="Neuveglise C."/>
            <person name="Fairhead C."/>
            <person name="Marck C."/>
            <person name="Cruz J.A."/>
            <person name="Straub M.L."/>
            <person name="Kugler V."/>
            <person name="Sacerdot C."/>
            <person name="Uzunov Z."/>
            <person name="Thierry A."/>
            <person name="Weiss S."/>
            <person name="Bleykasten C."/>
            <person name="De Montigny J."/>
            <person name="Jacques N."/>
            <person name="Jung P."/>
            <person name="Lemaire M."/>
            <person name="Mallet S."/>
            <person name="Morel G."/>
            <person name="Richard G.F."/>
            <person name="Sarkar A."/>
            <person name="Savel G."/>
            <person name="Schacherer J."/>
            <person name="Seret M.L."/>
            <person name="Talla E."/>
            <person name="Samson G."/>
            <person name="Jubin C."/>
            <person name="Poulain J."/>
            <person name="Vacherie B."/>
            <person name="Barbe V."/>
            <person name="Pelletier E."/>
            <person name="Sherman D.J."/>
            <person name="Westhof E."/>
            <person name="Weissenbach J."/>
            <person name="Baret P.V."/>
            <person name="Wincker P."/>
            <person name="Gaillardin C."/>
            <person name="Dujon B."/>
            <person name="Souciet J.L."/>
        </authorList>
    </citation>
    <scope>NUCLEOTIDE SEQUENCE [LARGE SCALE GENOMIC DNA]</scope>
    <source>
        <strain evidence="14">ATCC MYA-4447 / BCRC 22081 / CBS 7064 / NBRC 10061 / NRRL Y-12695</strain>
    </source>
</reference>
<dbReference type="Pfam" id="PF00226">
    <property type="entry name" value="DnaJ"/>
    <property type="match status" value="1"/>
</dbReference>
<dbReference type="PRINTS" id="PR00625">
    <property type="entry name" value="JDOMAIN"/>
</dbReference>
<dbReference type="SUPFAM" id="SSF46565">
    <property type="entry name" value="Chaperone J-domain"/>
    <property type="match status" value="1"/>
</dbReference>
<accession>G8XZJ9</accession>
<evidence type="ECO:0000313" key="13">
    <source>
        <dbReference type="EMBL" id="CCE87108.1"/>
    </source>
</evidence>
<dbReference type="HOGENOM" id="CLU_017633_7_0_1"/>
<dbReference type="CDD" id="cd06257">
    <property type="entry name" value="DnaJ"/>
    <property type="match status" value="1"/>
</dbReference>
<dbReference type="UniPathway" id="UPA00559"/>
<dbReference type="STRING" id="559304.G8XZJ9"/>
<dbReference type="GO" id="GO:0005634">
    <property type="term" value="C:nucleus"/>
    <property type="evidence" value="ECO:0007669"/>
    <property type="project" value="UniProtKB-SubCell"/>
</dbReference>
<dbReference type="Proteomes" id="UP000005222">
    <property type="component" value="Chromosome N"/>
</dbReference>
<evidence type="ECO:0000259" key="11">
    <source>
        <dbReference type="PROSITE" id="PS50076"/>
    </source>
</evidence>
<evidence type="ECO:0000256" key="9">
    <source>
        <dbReference type="ARBA" id="ARBA00023004"/>
    </source>
</evidence>
<dbReference type="InterPro" id="IPR001623">
    <property type="entry name" value="DnaJ_domain"/>
</dbReference>
<keyword evidence="6" id="KW-0963">Cytoplasm</keyword>
<dbReference type="InterPro" id="IPR036869">
    <property type="entry name" value="J_dom_sf"/>
</dbReference>
<evidence type="ECO:0000256" key="6">
    <source>
        <dbReference type="ARBA" id="ARBA00022490"/>
    </source>
</evidence>
<dbReference type="Pfam" id="PF05207">
    <property type="entry name" value="Zn_ribbon_CSL"/>
    <property type="match status" value="1"/>
</dbReference>
<evidence type="ECO:0000259" key="12">
    <source>
        <dbReference type="PROSITE" id="PS51074"/>
    </source>
</evidence>
<feature type="domain" description="J" evidence="11">
    <location>
        <begin position="13"/>
        <end position="75"/>
    </location>
</feature>
<evidence type="ECO:0000256" key="2">
    <source>
        <dbReference type="ARBA" id="ARBA00004123"/>
    </source>
</evidence>
<dbReference type="PROSITE" id="PS50076">
    <property type="entry name" value="DNAJ_2"/>
    <property type="match status" value="1"/>
</dbReference>
<dbReference type="GO" id="GO:0005737">
    <property type="term" value="C:cytoplasm"/>
    <property type="evidence" value="ECO:0007669"/>
    <property type="project" value="UniProtKB-SubCell"/>
</dbReference>
<dbReference type="InterPro" id="IPR036671">
    <property type="entry name" value="DPH_MB_sf"/>
</dbReference>
<dbReference type="GO" id="GO:0046872">
    <property type="term" value="F:metal ion binding"/>
    <property type="evidence" value="ECO:0007669"/>
    <property type="project" value="UniProtKB-KW"/>
</dbReference>
<dbReference type="SUPFAM" id="SSF144217">
    <property type="entry name" value="CSL zinc finger"/>
    <property type="match status" value="1"/>
</dbReference>
<dbReference type="OrthoDB" id="445556at2759"/>